<proteinExistence type="predicted"/>
<dbReference type="AlphaFoldDB" id="A0A1U7P4U5"/>
<comment type="caution">
    <text evidence="1">The sequence shown here is derived from an EMBL/GenBank/DDBJ whole genome shotgun (WGS) entry which is preliminary data.</text>
</comment>
<dbReference type="OrthoDB" id="73370at2"/>
<evidence type="ECO:0000313" key="2">
    <source>
        <dbReference type="Proteomes" id="UP000186607"/>
    </source>
</evidence>
<dbReference type="RefSeq" id="WP_075830145.1">
    <property type="nucleotide sequence ID" value="NZ_MSTI01000007.1"/>
</dbReference>
<organism evidence="1 2">
    <name type="scientific">Deinococcus marmoris</name>
    <dbReference type="NCBI Taxonomy" id="249408"/>
    <lineage>
        <taxon>Bacteria</taxon>
        <taxon>Thermotogati</taxon>
        <taxon>Deinococcota</taxon>
        <taxon>Deinococci</taxon>
        <taxon>Deinococcales</taxon>
        <taxon>Deinococcaceae</taxon>
        <taxon>Deinococcus</taxon>
    </lineage>
</organism>
<gene>
    <name evidence="1" type="ORF">BOO71_0000604</name>
</gene>
<keyword evidence="2" id="KW-1185">Reference proteome</keyword>
<reference evidence="1 2" key="1">
    <citation type="submission" date="2017-01" db="EMBL/GenBank/DDBJ databases">
        <title>Genome Analysis of Deinococcus marmoris KOPRI26562.</title>
        <authorList>
            <person name="Kim J.H."/>
            <person name="Oh H.-M."/>
        </authorList>
    </citation>
    <scope>NUCLEOTIDE SEQUENCE [LARGE SCALE GENOMIC DNA]</scope>
    <source>
        <strain evidence="1 2">KOPRI26562</strain>
    </source>
</reference>
<dbReference type="EMBL" id="MSTI01000007">
    <property type="protein sequence ID" value="OLV20192.1"/>
    <property type="molecule type" value="Genomic_DNA"/>
</dbReference>
<dbReference type="STRING" id="249408.BOO71_0000604"/>
<dbReference type="Proteomes" id="UP000186607">
    <property type="component" value="Unassembled WGS sequence"/>
</dbReference>
<name>A0A1U7P4U5_9DEIO</name>
<protein>
    <submittedName>
        <fullName evidence="1">Uncharacterized protein</fullName>
    </submittedName>
</protein>
<sequence>MTVPTRPSPHPYTRMLSGPDLDHAWTVTNGMIAILGEHETLTFPVGATWPGLDALPSDWLDELRPAETVSVSGSLTRKALPSELESGLALVHAQMLRTGSLALRLTRLDRLTSGTLNQSTQAALVGARRESVTKVRTEMGQA</sequence>
<accession>A0A1U7P4U5</accession>
<evidence type="ECO:0000313" key="1">
    <source>
        <dbReference type="EMBL" id="OLV20192.1"/>
    </source>
</evidence>